<comment type="caution">
    <text evidence="1">The sequence shown here is derived from an EMBL/GenBank/DDBJ whole genome shotgun (WGS) entry which is preliminary data.</text>
</comment>
<organism evidence="1 2">
    <name type="scientific">Epilithonimonas pallida</name>
    <dbReference type="NCBI Taxonomy" id="373671"/>
    <lineage>
        <taxon>Bacteria</taxon>
        <taxon>Pseudomonadati</taxon>
        <taxon>Bacteroidota</taxon>
        <taxon>Flavobacteriia</taxon>
        <taxon>Flavobacteriales</taxon>
        <taxon>Weeksellaceae</taxon>
        <taxon>Chryseobacterium group</taxon>
        <taxon>Epilithonimonas</taxon>
    </lineage>
</organism>
<evidence type="ECO:0000313" key="2">
    <source>
        <dbReference type="Proteomes" id="UP001158050"/>
    </source>
</evidence>
<dbReference type="Proteomes" id="UP001158050">
    <property type="component" value="Unassembled WGS sequence"/>
</dbReference>
<evidence type="ECO:0000313" key="1">
    <source>
        <dbReference type="EMBL" id="SMP92812.1"/>
    </source>
</evidence>
<accession>A0ABY1R2S8</accession>
<sequence>MMRLITTNCTQPDLSGALFLFLQKKEKKRERRADKAAIKFITQHSNKKVQ</sequence>
<gene>
    <name evidence="1" type="ORF">SAMN05421679_104189</name>
</gene>
<protein>
    <submittedName>
        <fullName evidence="1">Uncharacterized protein</fullName>
    </submittedName>
</protein>
<keyword evidence="2" id="KW-1185">Reference proteome</keyword>
<proteinExistence type="predicted"/>
<reference evidence="1 2" key="1">
    <citation type="submission" date="2017-05" db="EMBL/GenBank/DDBJ databases">
        <authorList>
            <person name="Varghese N."/>
            <person name="Submissions S."/>
        </authorList>
    </citation>
    <scope>NUCLEOTIDE SEQUENCE [LARGE SCALE GENOMIC DNA]</scope>
    <source>
        <strain evidence="1 2">DSM 18015</strain>
    </source>
</reference>
<dbReference type="EMBL" id="FXUO01000004">
    <property type="protein sequence ID" value="SMP92812.1"/>
    <property type="molecule type" value="Genomic_DNA"/>
</dbReference>
<name>A0ABY1R2S8_9FLAO</name>